<dbReference type="PANTHER" id="PTHR43482">
    <property type="entry name" value="PROTEIN AST1-RELATED"/>
    <property type="match status" value="1"/>
</dbReference>
<dbReference type="Gene3D" id="3.90.180.10">
    <property type="entry name" value="Medium-chain alcohol dehydrogenases, catalytic domain"/>
    <property type="match status" value="1"/>
</dbReference>
<dbReference type="SMART" id="SM00829">
    <property type="entry name" value="PKS_ER"/>
    <property type="match status" value="1"/>
</dbReference>
<dbReference type="InterPro" id="IPR036291">
    <property type="entry name" value="NAD(P)-bd_dom_sf"/>
</dbReference>
<proteinExistence type="predicted"/>
<evidence type="ECO:0000259" key="1">
    <source>
        <dbReference type="SMART" id="SM00829"/>
    </source>
</evidence>
<feature type="domain" description="Enoyl reductase (ER)" evidence="1">
    <location>
        <begin position="9"/>
        <end position="338"/>
    </location>
</feature>
<dbReference type="Proteomes" id="UP001500620">
    <property type="component" value="Unassembled WGS sequence"/>
</dbReference>
<keyword evidence="3" id="KW-1185">Reference proteome</keyword>
<dbReference type="InterPro" id="IPR020843">
    <property type="entry name" value="ER"/>
</dbReference>
<dbReference type="SUPFAM" id="SSF50129">
    <property type="entry name" value="GroES-like"/>
    <property type="match status" value="1"/>
</dbReference>
<comment type="caution">
    <text evidence="2">The sequence shown here is derived from an EMBL/GenBank/DDBJ whole genome shotgun (WGS) entry which is preliminary data.</text>
</comment>
<dbReference type="CDD" id="cd05289">
    <property type="entry name" value="MDR_like_2"/>
    <property type="match status" value="1"/>
</dbReference>
<accession>A0ABP8DDV1</accession>
<evidence type="ECO:0000313" key="3">
    <source>
        <dbReference type="Proteomes" id="UP001500620"/>
    </source>
</evidence>
<dbReference type="EMBL" id="BAABAT010000016">
    <property type="protein sequence ID" value="GAA4253649.1"/>
    <property type="molecule type" value="Genomic_DNA"/>
</dbReference>
<name>A0ABP8DDV1_9ACTN</name>
<evidence type="ECO:0000313" key="2">
    <source>
        <dbReference type="EMBL" id="GAA4253649.1"/>
    </source>
</evidence>
<dbReference type="SUPFAM" id="SSF51735">
    <property type="entry name" value="NAD(P)-binding Rossmann-fold domains"/>
    <property type="match status" value="1"/>
</dbReference>
<dbReference type="PANTHER" id="PTHR43482:SF1">
    <property type="entry name" value="PROTEIN AST1-RELATED"/>
    <property type="match status" value="1"/>
</dbReference>
<reference evidence="3" key="1">
    <citation type="journal article" date="2019" name="Int. J. Syst. Evol. Microbiol.">
        <title>The Global Catalogue of Microorganisms (GCM) 10K type strain sequencing project: providing services to taxonomists for standard genome sequencing and annotation.</title>
        <authorList>
            <consortium name="The Broad Institute Genomics Platform"/>
            <consortium name="The Broad Institute Genome Sequencing Center for Infectious Disease"/>
            <person name="Wu L."/>
            <person name="Ma J."/>
        </authorList>
    </citation>
    <scope>NUCLEOTIDE SEQUENCE [LARGE SCALE GENOMIC DNA]</scope>
    <source>
        <strain evidence="3">JCM 17441</strain>
    </source>
</reference>
<gene>
    <name evidence="2" type="ORF">GCM10022255_055300</name>
</gene>
<dbReference type="InterPro" id="IPR011032">
    <property type="entry name" value="GroES-like_sf"/>
</dbReference>
<dbReference type="Pfam" id="PF13602">
    <property type="entry name" value="ADH_zinc_N_2"/>
    <property type="match status" value="1"/>
</dbReference>
<dbReference type="Gene3D" id="3.40.50.720">
    <property type="entry name" value="NAD(P)-binding Rossmann-like Domain"/>
    <property type="match status" value="1"/>
</dbReference>
<dbReference type="InterPro" id="IPR052585">
    <property type="entry name" value="Lipid_raft_assoc_Zn_ADH"/>
</dbReference>
<protein>
    <submittedName>
        <fullName evidence="2">NADP-dependent oxidoreductase</fullName>
    </submittedName>
</protein>
<dbReference type="InterPro" id="IPR013154">
    <property type="entry name" value="ADH-like_N"/>
</dbReference>
<sequence length="347" mass="36023">MAIRYHEQGGPEVLTYEAVPVPEPAPGEVLVRVHAAGLNPPDWYARGGFAAIPAQLRPKVPLPSIPGSDLSGVVVAVTPGVTRWRVGDAVLGMVRFPSLGNGARAYAEFATAPQEHLARKPAGLSHVEAAGLPMAGLTAFQQLFGGLGSGLTGAEPRDFTPLVPGARALAGAALAGRTVLVNGAAGGVGHFLTQLTRAQGATVVAVASGRHETFLRGLGADRFVDYTRQHPADAERGVDHLFDTVGGPEAFRLVAAVRDCGVVSPIFHGEFHREEAAARGVTFRSGQVRSDGDQLAELAQLVDEGRLRVAVDSVFGLADAAKAHERAERGHIQGKVVLEVVPVGAGG</sequence>
<dbReference type="Pfam" id="PF08240">
    <property type="entry name" value="ADH_N"/>
    <property type="match status" value="1"/>
</dbReference>
<organism evidence="2 3">
    <name type="scientific">Dactylosporangium darangshiense</name>
    <dbReference type="NCBI Taxonomy" id="579108"/>
    <lineage>
        <taxon>Bacteria</taxon>
        <taxon>Bacillati</taxon>
        <taxon>Actinomycetota</taxon>
        <taxon>Actinomycetes</taxon>
        <taxon>Micromonosporales</taxon>
        <taxon>Micromonosporaceae</taxon>
        <taxon>Dactylosporangium</taxon>
    </lineage>
</organism>